<reference evidence="2 3" key="1">
    <citation type="submission" date="2019-02" db="EMBL/GenBank/DDBJ databases">
        <title>Deep-cultivation of Planctomycetes and their phenomic and genomic characterization uncovers novel biology.</title>
        <authorList>
            <person name="Wiegand S."/>
            <person name="Jogler M."/>
            <person name="Boedeker C."/>
            <person name="Pinto D."/>
            <person name="Vollmers J."/>
            <person name="Rivas-Marin E."/>
            <person name="Kohn T."/>
            <person name="Peeters S.H."/>
            <person name="Heuer A."/>
            <person name="Rast P."/>
            <person name="Oberbeckmann S."/>
            <person name="Bunk B."/>
            <person name="Jeske O."/>
            <person name="Meyerdierks A."/>
            <person name="Storesund J.E."/>
            <person name="Kallscheuer N."/>
            <person name="Luecker S."/>
            <person name="Lage O.M."/>
            <person name="Pohl T."/>
            <person name="Merkel B.J."/>
            <person name="Hornburger P."/>
            <person name="Mueller R.-W."/>
            <person name="Bruemmer F."/>
            <person name="Labrenz M."/>
            <person name="Spormann A.M."/>
            <person name="Op den Camp H."/>
            <person name="Overmann J."/>
            <person name="Amann R."/>
            <person name="Jetten M.S.M."/>
            <person name="Mascher T."/>
            <person name="Medema M.H."/>
            <person name="Devos D.P."/>
            <person name="Kaster A.-K."/>
            <person name="Ovreas L."/>
            <person name="Rohde M."/>
            <person name="Galperin M.Y."/>
            <person name="Jogler C."/>
        </authorList>
    </citation>
    <scope>NUCLEOTIDE SEQUENCE [LARGE SCALE GENOMIC DNA]</scope>
    <source>
        <strain evidence="2 3">HG66A1</strain>
    </source>
</reference>
<evidence type="ECO:0000313" key="3">
    <source>
        <dbReference type="Proteomes" id="UP000320421"/>
    </source>
</evidence>
<gene>
    <name evidence="2" type="ORF">HG66A1_60160</name>
</gene>
<feature type="transmembrane region" description="Helical" evidence="1">
    <location>
        <begin position="6"/>
        <end position="26"/>
    </location>
</feature>
<keyword evidence="1" id="KW-0812">Transmembrane</keyword>
<protein>
    <submittedName>
        <fullName evidence="2">Uncharacterized protein</fullName>
    </submittedName>
</protein>
<proteinExistence type="predicted"/>
<accession>A0A517PXX1</accession>
<sequence>MFESNTAVIIIFVAVAVVLVAVLSLLRQHGVVQAGVANRLRTLALENADYTIFIGIPVTAPAEWDTVTEVTDSTLYLQDGNAIPYSRVRAFAVAYTNGQLVDAELCGLPLPPGTSGLLPSRKTDDDILEADDLVIGRNYIRITYGACPAHPNSPDHYATTLTNISNEPIRVERFAGYTKTNAGWRLSTVTNSFFSAEEFQEWYGLRNRAWIMPGKSVTDPNNYGARPVLWAYYCRSESGKRFIVGESLE</sequence>
<name>A0A517PXX1_9PLAN</name>
<organism evidence="2 3">
    <name type="scientific">Gimesia chilikensis</name>
    <dbReference type="NCBI Taxonomy" id="2605989"/>
    <lineage>
        <taxon>Bacteria</taxon>
        <taxon>Pseudomonadati</taxon>
        <taxon>Planctomycetota</taxon>
        <taxon>Planctomycetia</taxon>
        <taxon>Planctomycetales</taxon>
        <taxon>Planctomycetaceae</taxon>
        <taxon>Gimesia</taxon>
    </lineage>
</organism>
<dbReference type="EMBL" id="CP036266">
    <property type="protein sequence ID" value="QDT24184.1"/>
    <property type="molecule type" value="Genomic_DNA"/>
</dbReference>
<keyword evidence="3" id="KW-1185">Reference proteome</keyword>
<dbReference type="AlphaFoldDB" id="A0A517PXX1"/>
<evidence type="ECO:0000256" key="1">
    <source>
        <dbReference type="SAM" id="Phobius"/>
    </source>
</evidence>
<keyword evidence="1" id="KW-1133">Transmembrane helix</keyword>
<evidence type="ECO:0000313" key="2">
    <source>
        <dbReference type="EMBL" id="QDT24184.1"/>
    </source>
</evidence>
<keyword evidence="1" id="KW-0472">Membrane</keyword>
<dbReference type="Proteomes" id="UP000320421">
    <property type="component" value="Chromosome"/>
</dbReference>
<dbReference type="OrthoDB" id="3078768at2"/>
<dbReference type="RefSeq" id="WP_145192677.1">
    <property type="nucleotide sequence ID" value="NZ_CP036266.1"/>
</dbReference>